<evidence type="ECO:0000256" key="3">
    <source>
        <dbReference type="ARBA" id="ARBA00022737"/>
    </source>
</evidence>
<feature type="domain" description="Cadherin" evidence="9">
    <location>
        <begin position="3895"/>
        <end position="4001"/>
    </location>
</feature>
<dbReference type="CDD" id="cd11304">
    <property type="entry name" value="Cadherin_repeat"/>
    <property type="match status" value="20"/>
</dbReference>
<keyword evidence="4 7" id="KW-0106">Calcium</keyword>
<keyword evidence="6 8" id="KW-0472">Membrane</keyword>
<evidence type="ECO:0000313" key="10">
    <source>
        <dbReference type="EMBL" id="CAF0762252.1"/>
    </source>
</evidence>
<dbReference type="PANTHER" id="PTHR24026">
    <property type="entry name" value="FAT ATYPICAL CADHERIN-RELATED"/>
    <property type="match status" value="1"/>
</dbReference>
<keyword evidence="2 8" id="KW-0812">Transmembrane</keyword>
<dbReference type="InterPro" id="IPR002126">
    <property type="entry name" value="Cadherin-like_dom"/>
</dbReference>
<feature type="domain" description="Cadherin" evidence="9">
    <location>
        <begin position="1877"/>
        <end position="1982"/>
    </location>
</feature>
<feature type="domain" description="Cadherin" evidence="9">
    <location>
        <begin position="3193"/>
        <end position="3313"/>
    </location>
</feature>
<feature type="domain" description="Cadherin" evidence="9">
    <location>
        <begin position="2512"/>
        <end position="2630"/>
    </location>
</feature>
<evidence type="ECO:0000256" key="4">
    <source>
        <dbReference type="ARBA" id="ARBA00022837"/>
    </source>
</evidence>
<dbReference type="Proteomes" id="UP000663879">
    <property type="component" value="Unassembled WGS sequence"/>
</dbReference>
<dbReference type="PRINTS" id="PR00205">
    <property type="entry name" value="CADHERIN"/>
</dbReference>
<dbReference type="InterPro" id="IPR015919">
    <property type="entry name" value="Cadherin-like_sf"/>
</dbReference>
<feature type="domain" description="Cadherin" evidence="9">
    <location>
        <begin position="3781"/>
        <end position="3894"/>
    </location>
</feature>
<feature type="domain" description="Cadherin" evidence="9">
    <location>
        <begin position="2631"/>
        <end position="2734"/>
    </location>
</feature>
<dbReference type="GO" id="GO:0005509">
    <property type="term" value="F:calcium ion binding"/>
    <property type="evidence" value="ECO:0007669"/>
    <property type="project" value="UniProtKB-UniRule"/>
</dbReference>
<comment type="subcellular location">
    <subcellularLocation>
        <location evidence="1">Membrane</location>
    </subcellularLocation>
</comment>
<dbReference type="SMART" id="SM00112">
    <property type="entry name" value="CA"/>
    <property type="match status" value="26"/>
</dbReference>
<evidence type="ECO:0000256" key="7">
    <source>
        <dbReference type="PROSITE-ProRule" id="PRU00043"/>
    </source>
</evidence>
<evidence type="ECO:0000259" key="9">
    <source>
        <dbReference type="PROSITE" id="PS50268"/>
    </source>
</evidence>
<name>A0A813Q5F8_9BILA</name>
<protein>
    <recommendedName>
        <fullName evidence="9">Cadherin domain-containing protein</fullName>
    </recommendedName>
</protein>
<feature type="domain" description="Cadherin" evidence="9">
    <location>
        <begin position="4126"/>
        <end position="4252"/>
    </location>
</feature>
<comment type="caution">
    <text evidence="10">The sequence shown here is derived from an EMBL/GenBank/DDBJ whole genome shotgun (WGS) entry which is preliminary data.</text>
</comment>
<feature type="domain" description="Cadherin" evidence="9">
    <location>
        <begin position="2137"/>
        <end position="2259"/>
    </location>
</feature>
<accession>A0A813Q5F8</accession>
<evidence type="ECO:0000256" key="6">
    <source>
        <dbReference type="ARBA" id="ARBA00023136"/>
    </source>
</evidence>
<feature type="domain" description="Cadherin" evidence="9">
    <location>
        <begin position="2971"/>
        <end position="3086"/>
    </location>
</feature>
<dbReference type="Gene3D" id="2.60.40.60">
    <property type="entry name" value="Cadherins"/>
    <property type="match status" value="26"/>
</dbReference>
<evidence type="ECO:0000256" key="2">
    <source>
        <dbReference type="ARBA" id="ARBA00022692"/>
    </source>
</evidence>
<feature type="domain" description="Cadherin" evidence="9">
    <location>
        <begin position="2263"/>
        <end position="2385"/>
    </location>
</feature>
<feature type="domain" description="Cadherin" evidence="9">
    <location>
        <begin position="485"/>
        <end position="596"/>
    </location>
</feature>
<dbReference type="PROSITE" id="PS00232">
    <property type="entry name" value="CADHERIN_1"/>
    <property type="match status" value="6"/>
</dbReference>
<dbReference type="GO" id="GO:0005886">
    <property type="term" value="C:plasma membrane"/>
    <property type="evidence" value="ECO:0007669"/>
    <property type="project" value="UniProtKB-SubCell"/>
</dbReference>
<feature type="domain" description="Cadherin" evidence="9">
    <location>
        <begin position="122"/>
        <end position="227"/>
    </location>
</feature>
<feature type="domain" description="Cadherin" evidence="9">
    <location>
        <begin position="3082"/>
        <end position="3191"/>
    </location>
</feature>
<feature type="domain" description="Cadherin" evidence="9">
    <location>
        <begin position="2845"/>
        <end position="2962"/>
    </location>
</feature>
<feature type="domain" description="Cadherin" evidence="9">
    <location>
        <begin position="2036"/>
        <end position="2119"/>
    </location>
</feature>
<keyword evidence="5 8" id="KW-1133">Transmembrane helix</keyword>
<evidence type="ECO:0000256" key="5">
    <source>
        <dbReference type="ARBA" id="ARBA00022989"/>
    </source>
</evidence>
<feature type="domain" description="Cadherin" evidence="9">
    <location>
        <begin position="4025"/>
        <end position="4124"/>
    </location>
</feature>
<feature type="domain" description="Cadherin" evidence="9">
    <location>
        <begin position="3433"/>
        <end position="3544"/>
    </location>
</feature>
<dbReference type="SUPFAM" id="SSF49313">
    <property type="entry name" value="Cadherin-like"/>
    <property type="match status" value="21"/>
</dbReference>
<feature type="domain" description="Cadherin" evidence="9">
    <location>
        <begin position="237"/>
        <end position="343"/>
    </location>
</feature>
<keyword evidence="3" id="KW-0677">Repeat</keyword>
<feature type="domain" description="Cadherin" evidence="9">
    <location>
        <begin position="3660"/>
        <end position="3780"/>
    </location>
</feature>
<keyword evidence="11" id="KW-1185">Reference proteome</keyword>
<feature type="domain" description="Cadherin" evidence="9">
    <location>
        <begin position="1210"/>
        <end position="1322"/>
    </location>
</feature>
<dbReference type="GO" id="GO:0007156">
    <property type="term" value="P:homophilic cell adhesion via plasma membrane adhesion molecules"/>
    <property type="evidence" value="ECO:0007669"/>
    <property type="project" value="InterPro"/>
</dbReference>
<reference evidence="10" key="1">
    <citation type="submission" date="2021-02" db="EMBL/GenBank/DDBJ databases">
        <authorList>
            <person name="Nowell W R."/>
        </authorList>
    </citation>
    <scope>NUCLEOTIDE SEQUENCE</scope>
    <source>
        <strain evidence="10">Ploen Becks lab</strain>
    </source>
</reference>
<feature type="domain" description="Cadherin" evidence="9">
    <location>
        <begin position="3316"/>
        <end position="3419"/>
    </location>
</feature>
<dbReference type="Pfam" id="PF00028">
    <property type="entry name" value="Cadherin"/>
    <property type="match status" value="9"/>
</dbReference>
<dbReference type="InterPro" id="IPR020894">
    <property type="entry name" value="Cadherin_CS"/>
</dbReference>
<feature type="transmembrane region" description="Helical" evidence="8">
    <location>
        <begin position="4653"/>
        <end position="4676"/>
    </location>
</feature>
<dbReference type="OrthoDB" id="6510378at2759"/>
<evidence type="ECO:0000256" key="1">
    <source>
        <dbReference type="ARBA" id="ARBA00004370"/>
    </source>
</evidence>
<dbReference type="EMBL" id="CAJNOC010000443">
    <property type="protein sequence ID" value="CAF0762252.1"/>
    <property type="molecule type" value="Genomic_DNA"/>
</dbReference>
<feature type="domain" description="Cadherin" evidence="9">
    <location>
        <begin position="2736"/>
        <end position="2843"/>
    </location>
</feature>
<feature type="domain" description="Cadherin" evidence="9">
    <location>
        <begin position="4255"/>
        <end position="4365"/>
    </location>
</feature>
<dbReference type="FunFam" id="2.60.40.60:FF:000015">
    <property type="entry name" value="FAT atypical cadherin 1"/>
    <property type="match status" value="1"/>
</dbReference>
<dbReference type="PROSITE" id="PS50268">
    <property type="entry name" value="CADHERIN_2"/>
    <property type="match status" value="26"/>
</dbReference>
<evidence type="ECO:0000313" key="11">
    <source>
        <dbReference type="Proteomes" id="UP000663879"/>
    </source>
</evidence>
<dbReference type="PANTHER" id="PTHR24026:SF126">
    <property type="entry name" value="PROTOCADHERIN FAT 4"/>
    <property type="match status" value="1"/>
</dbReference>
<proteinExistence type="predicted"/>
<feature type="domain" description="Cadherin" evidence="9">
    <location>
        <begin position="3558"/>
        <end position="3643"/>
    </location>
</feature>
<gene>
    <name evidence="10" type="ORF">OXX778_LOCUS4497</name>
</gene>
<feature type="domain" description="Cadherin" evidence="9">
    <location>
        <begin position="1028"/>
        <end position="1100"/>
    </location>
</feature>
<evidence type="ECO:0000256" key="8">
    <source>
        <dbReference type="SAM" id="Phobius"/>
    </source>
</evidence>
<organism evidence="10 11">
    <name type="scientific">Brachionus calyciflorus</name>
    <dbReference type="NCBI Taxonomy" id="104777"/>
    <lineage>
        <taxon>Eukaryota</taxon>
        <taxon>Metazoa</taxon>
        <taxon>Spiralia</taxon>
        <taxon>Gnathifera</taxon>
        <taxon>Rotifera</taxon>
        <taxon>Eurotatoria</taxon>
        <taxon>Monogononta</taxon>
        <taxon>Pseudotrocha</taxon>
        <taxon>Ploima</taxon>
        <taxon>Brachionidae</taxon>
        <taxon>Brachionus</taxon>
    </lineage>
</organism>
<feature type="domain" description="Cadherin" evidence="9">
    <location>
        <begin position="2387"/>
        <end position="2514"/>
    </location>
</feature>
<sequence length="4756" mass="549881">MTNRILLGLVWLSIIFFKPIFTRQLTSLSKAEELRQIHKLKLEIDFLKKNISNFYNYSIVCGGNTYESRADQTFSDNTIPIKFKNFVLETYLKPENRANKCPKWSYNVETQPRSGGMDSLYLPENTKPGSKVYLLLAIDPESEPLFYFIRRAESETGAGDDPDDIIFKVNVLRMGNSWMGEVILDKELDYEKKQTYKYLTYTYDGSNLLEKYSTIEIIDVDDEKPEIKIDHSNYNLTTKQFEFQIYENVSIGEIINTKSPIVFTDTDTQSSQLIIRLTNFESGIADSPFSLNNNGDLRVISGLDYENQKEYLLKLNVRDNSGAFSEEIIKIEVLDVPDLPPKFIEPKNMMVESNIGKNTSPNTLFFNKQFDQNEEGYVLFYENKVGPVFNILAVSGNREPLGKIRYELIEDSLQMKGYFDLKKHSKNETWYLDCIRPISLNDKEEEHLQFTIRAIESDSLNYKLFTDKRVIVKVINGDMCLPVFDKELYEFEVVENLKQLLEPIYVSDCDHGINGRINLTTTNKDFSFKLDQVYRYSKLGIYMTRSYDYEQNLTADGHLIEFEIIARGNEKSLNKYETRALVRVKILDINEFVPRFVLPAPAYFLKDGIPTEQQQRIFLYNVPEGEDFVLDVKAEDQDRSGDSELFYFCRYLHPDDTFEIIHSYNSTSKLFNIRIPGRYFDSTYKIPITFAVFVEDSRDEPKLKNEIIIYLKPQSTEKQSAYFEFPEYEFKLKENNNHLQTFKLKILNENLNSNKITLEEVSDPLNLFSPEFDENWISKKDMISLIENETLDSNDPEQEVNTDLFVTLYQTNTSRDFDELFSLNNKSDIYVYKLRVRLIERNDLYNDVTVYFKLIDSNDNLPMLTNVNLNKGEYLNATMETNFVQNSLININDTHFIPKIRDLDFSDEFGLKSLHCRVNDTRFYMDNEYISAEIEYGISSISMLVRVLTNPDNINKDTIWLNVTCEDNYFNRKSNTFNSNSFLIKLDIVESDRDVTIFDKSEYIFKIDENSIGTVGQLANSSINKFNINYKIEGNNHEQTDKLNHYFYMNQNTLVLRQKLDYENSEKILNFSVIASLSNFEVKTDVVIIVNDINDESPKMSQNNLNIILNQNQKFKGMTIGSLYAVDLDQEDSEKGLNFTTSSNKIQLKEINTHSDKFLHGVSIILAEDLREDETYDIEIDVIDNNSHLDKCKLTIKIENQQIYDELKWPENEYQFSVKENTPENTHVFNITIQPIGLMTSKFTLGYKIVNDNPYFKINEKTGEITTTNVNLDRENPSSLEQSKQSVLLIQAYLKVDSSTYWSSMISVQVDVQDENDETPMFVQPSSNQAQISKFKPDSVFTFKATDLDHNDTITYNLTQQSLLSSKSKINLPFKIDSTSGLLIFNISELSNEDYMTLLKQEAEFVRVKLTIEAKDTSDKSANCDLLVDLSITKLLKQTEQNETKHLTPIIYKLEPKDDNLVKLNDSNYLIDESIQPNTIIAELNSYVSDFKLPLSESFKILAINDTLHSPELYFKYDYELSNLKLIRKLDYDLVKNLTLILLSDNDFRLEFNFMVNDTNDKRPELELNEQEMNKYGENLIVVSVNNLDNYINSISKVVSSTPTMPRKPIPAMPELNVPERRVDFMPYVTKELDENKNSLNNFDDIKLIKTYKIIDSDKENNFEVRFDLNATSEAVVRSFNLSTNGTHVLFEKNNSTTPEDEAILEENLHNRFRIELDDGKNKNYFNGELYRIDGRQLQRLSTFVPQNGRYRSSIYRSSLANTKINLEPLIQVENPFPYDIYVELEGKYAKLFNVAPRVIRSYSTVNFGPTELIISLKESLEDNEDEIVGLTSLDLSVTLKTKNDYLNILMRTIGNLKVRIDFKNENKYQPKIQTVEPSSRKITLDEGVYLKKKIARIEAYDNDRGDPGRLEYFLIGNSNLLEINSTSGEVYLNGTLDAESEQLIVFFCYARDLAPVPLGRNSELQRFEINVNDINEFNPIMQPGLSSLTLKEVVNEFEDDLRTIEEFRFDCYDRDLDSNLEIILNSIQYVSKHDTYNILDTPKNNQIKDLFKLVYDNSTSKNVKSAFLAYTNKLDYESLYKPNETLIRIDVSCTDGKFESLSKLIIKVEDLNDNPPVFSDNNLVINKDESNLLETITRIKASDADLSAQFGNQSLKYNIDLCIPNTYDIYIDERTGDISSKLLLDLDTDEVIEKRKQIHNNQIDYAEQLEFLNRYNKIVCQISVHDAGLYGTPSESSLSDSMNLTILINNMNDNPPDIRLDKQSENLIEVKEGDQTRGAILQKISVFDKDGASDLECVFGNGLKTFDPFEFRTSLDLVDPHVTWCILKVRDDMIVDYDIVKKSHYLLELVVLDKNPPPIYPNRGVSRAQIRVRVIPVNNKPPLFVNGNEETFNVLDSIRPNTLIGSILATDMENPNPDRLIYKFDNYIPKSTLDKFELRPSMNSTSSYWGSVGIFTTNKLEVSESPYILPIIAYDGPLELKDTLSSRKIVKINVLNKGSMSVWMNETSGLPVDYYSINLEEELPENTDVLTVKANIPVNSKDILNLDFVVYSIVSESTNDTNSFYKIDSNTGVIRTTGNRIDYEMTHDLEMVKQMRNLKVKATSSDGLFSYTTHVSINILDINDNKPKFEFSNYKFCVVENSTEQTTIGYVKAFDLDSGLNGKVKYKLEHNEDNLFEINSLTGEIRTLTPSKIDREKNSTLKLEIIAYDSDDLEDKIVLDLCVLDVNDNRPEFNETSQTNFEIVENSNDFKIKLNATDLDYSLNGTVYFYFDKEFNSIEVTQKFRVEPLTGLLELISPLDYDTRQEYNLIITCSDNGIPDKLTSNLSLQIKVLDTNDNSPKFTDKNRGRIYINEKIGQGEIVTKLDVNDADLTEEFKDTRFRINSIRYLKSSNEYITLDSELFVINKRGELMLGEGQQLDYQKIREYLIEIEAYDFNKPEFSDIFTLNVNLKPSNDKLPIFEHFPGGTRQTTLYRRSLAESRDNDYVVDIVKAVDPNQHGIRYYLDSVVELDSKNETKSYPNDLFSIGLEDGAVKTRKIRSFYSGDSYLLNIRAVSKLNDTLNSTTSLIVKIDTNSDSLFEERVFELTIDENISGNKVITQLKPKVINRSLRYKINSEFSSPRDIFAKWFKIDFISGLIETTNKPDIDCEITNEVLLSIDVLDEKKDSEIIENLLVKIKINDLNDNYPIFDLSYNYEPTMNEDDETTIDLERFITKFKALDSDRTLNNSLINYRIESVKNMNVNSFRLETISESNEVILYKTKGTNMDRDSPSIGSRIRILIRAENTYDPSVYTNKEITINLIDLNDNAPKLADSEPEVTITLAEDQKLGEKFYQIKAYDIDEINNVNSQLVYEITPKSSDVEIDSQGYLYLIRSLDYETRKSFDFDVRIYDKSSKPLFTSKKVKINVLNINDNYPKFENLPNQNKNGECSFSLVENMKPNKLYQLEASDRDFVENSIFEYRLVDLKSYDQKTRHQISIDDDLFRLDSRSGELFLNGELDREKYDNYILRLKVIDNEIDGKRLETSVDCYIKILDVNDNSPQFLPSIPLEYKILPLVNERTLIGYFAASDMDLGSNSTIEYTLKDNKNSLFEIDSSSYLFINLRKLTDKNHDLLDLYNLEISAKDFGVPERLETTLKITIRIDPNYFSFDQQKMDKLDLKTPDLVHLEENSEPGTKIGFVRVLNSFNSIINEAKSKSQNRQVDLKFSLLTCNDTFQINEDTGLIEVKNSAKLDYETIREFLVKVEARENQQMSSFSKIRTGVSSFMVKLVNLNDNPPVFSKQIYETDVKENQKLLDSTLTDLIYITDSDLDSPKSQAINQINPIEVKLNGLDSSNFKLVQVNPSVYKLQALDRFDYEFQKKYEFTLSAWDGLYKSTARVVVNILDENDNRPVFERDEYIFKIDENSPMGFESGQLKAIDLDQSEENKQIIYKITNTHENIFNLNERTGLLSVRDSFKLDRERVGSFNLTVVASNIGKPEFFDSTKVVIILNDINDETPRFDEETLTLRTRVNVREKIINLPKFLSKVHAVDNDLGENGTVNYFISSINDKTLDYNSDQNENTTDFFIDKRTGFLYLNSYLDADNQNVEKSYEIKITARDLGGNSEDCTVFVNLIDINDQQPIITSPDVNEFSFNENSPLDEPLFEVKAYDPDYRQSFIQYSLDKDLQNDWKNFRIDPSTGHVFSTIKFDYENKYEFNIKIICKDSGIMIEEEQVSTDKTINDLSRSIRNELITEYRVKIIIFDLDDNEPEFTNLDQKLKINVSENLEVGSVVTVIPMAVDRDTLPENTRVKYYLTHGNFGGKFSLNEKTGELILMDELERREKNLYDLTIQATSQNHLDSTNINEKSILNIEISVVKDKLFIEFDEQNYFVSVPFEDLKSNSSEFKMYKFDDQQSEKYTMDLELFKNSAIFYSKSHLIKRKLKRIIKFSIEMLQIVRQNTTIWTKLPSNLYSHFNHSNLENLNFASRLFLIDEANGKVFINRELVKDQFKIGDRFVLTISASSPSPYSDETENTITHLTVRLTDQNLSFMVSLKSQNLQDIMFQSLNPLKPNYVPRILQSDGVKIAIQDLLTIKSHLTDQTKYNLVVQVEGQYEQKNLDLGLYWKILKEFPSSNPFLSEFNQGFIDPRPVSNARQADRSDIFSIYRPFYSSWLFWLLFLIGCLLVLILVFFAFCVRQNHKQQKTSKKPGIIIEYPPGVNPMYNDGVLTLNNSSKPSSIKRKIVPVELDNSPMTMLSEEGYEEKELRLDFDDECDE</sequence>